<evidence type="ECO:0000313" key="2">
    <source>
        <dbReference type="Proteomes" id="UP001177003"/>
    </source>
</evidence>
<evidence type="ECO:0000313" key="1">
    <source>
        <dbReference type="EMBL" id="CAI9269136.1"/>
    </source>
</evidence>
<dbReference type="EMBL" id="OX465077">
    <property type="protein sequence ID" value="CAI9269136.1"/>
    <property type="molecule type" value="Genomic_DNA"/>
</dbReference>
<gene>
    <name evidence="1" type="ORF">LSALG_LOCUS9523</name>
</gene>
<name>A0AA35V8Z7_LACSI</name>
<sequence length="103" mass="12147">MHQSITSFFSSQSTKCEKSILEDEKDDDDVIVSFEKIQFNPEEHRIPDHMFMLGKQFKILNYKLNLLLQIQADTWSRNSMSGIEVDIMLKTQEHHLKMAMDQI</sequence>
<dbReference type="Proteomes" id="UP001177003">
    <property type="component" value="Chromosome 1"/>
</dbReference>
<reference evidence="1" key="1">
    <citation type="submission" date="2023-04" db="EMBL/GenBank/DDBJ databases">
        <authorList>
            <person name="Vijverberg K."/>
            <person name="Xiong W."/>
            <person name="Schranz E."/>
        </authorList>
    </citation>
    <scope>NUCLEOTIDE SEQUENCE</scope>
</reference>
<dbReference type="AlphaFoldDB" id="A0AA35V8Z7"/>
<proteinExistence type="predicted"/>
<protein>
    <submittedName>
        <fullName evidence="1">Uncharacterized protein</fullName>
    </submittedName>
</protein>
<accession>A0AA35V8Z7</accession>
<organism evidence="1 2">
    <name type="scientific">Lactuca saligna</name>
    <name type="common">Willowleaf lettuce</name>
    <dbReference type="NCBI Taxonomy" id="75948"/>
    <lineage>
        <taxon>Eukaryota</taxon>
        <taxon>Viridiplantae</taxon>
        <taxon>Streptophyta</taxon>
        <taxon>Embryophyta</taxon>
        <taxon>Tracheophyta</taxon>
        <taxon>Spermatophyta</taxon>
        <taxon>Magnoliopsida</taxon>
        <taxon>eudicotyledons</taxon>
        <taxon>Gunneridae</taxon>
        <taxon>Pentapetalae</taxon>
        <taxon>asterids</taxon>
        <taxon>campanulids</taxon>
        <taxon>Asterales</taxon>
        <taxon>Asteraceae</taxon>
        <taxon>Cichorioideae</taxon>
        <taxon>Cichorieae</taxon>
        <taxon>Lactucinae</taxon>
        <taxon>Lactuca</taxon>
    </lineage>
</organism>
<keyword evidence="2" id="KW-1185">Reference proteome</keyword>